<keyword evidence="4" id="KW-1185">Reference proteome</keyword>
<dbReference type="Pfam" id="PF00364">
    <property type="entry name" value="Biotin_lipoyl"/>
    <property type="match status" value="1"/>
</dbReference>
<organism evidence="3 4">
    <name type="scientific">Laceyella tengchongensis</name>
    <dbReference type="NCBI Taxonomy" id="574699"/>
    <lineage>
        <taxon>Bacteria</taxon>
        <taxon>Bacillati</taxon>
        <taxon>Bacillota</taxon>
        <taxon>Bacilli</taxon>
        <taxon>Bacillales</taxon>
        <taxon>Thermoactinomycetaceae</taxon>
        <taxon>Laceyella</taxon>
    </lineage>
</organism>
<dbReference type="Gene3D" id="2.40.50.100">
    <property type="match status" value="1"/>
</dbReference>
<reference evidence="3" key="1">
    <citation type="submission" date="2017-05" db="EMBL/GenBank/DDBJ databases">
        <authorList>
            <person name="Varghese N."/>
            <person name="Submissions S."/>
        </authorList>
    </citation>
    <scope>NUCLEOTIDE SEQUENCE</scope>
    <source>
        <strain evidence="3">DSM 45262</strain>
    </source>
</reference>
<dbReference type="EMBL" id="FXTU01000002">
    <property type="protein sequence ID" value="SMP11175.1"/>
    <property type="molecule type" value="Genomic_DNA"/>
</dbReference>
<evidence type="ECO:0000259" key="2">
    <source>
        <dbReference type="PROSITE" id="PS50968"/>
    </source>
</evidence>
<dbReference type="InterPro" id="IPR050709">
    <property type="entry name" value="Biotin_Carboxyl_Carrier/Decarb"/>
</dbReference>
<dbReference type="SUPFAM" id="SSF51230">
    <property type="entry name" value="Single hybrid motif"/>
    <property type="match status" value="1"/>
</dbReference>
<dbReference type="Proteomes" id="UP001157946">
    <property type="component" value="Unassembled WGS sequence"/>
</dbReference>
<proteinExistence type="predicted"/>
<dbReference type="PANTHER" id="PTHR45266">
    <property type="entry name" value="OXALOACETATE DECARBOXYLASE ALPHA CHAIN"/>
    <property type="match status" value="1"/>
</dbReference>
<protein>
    <submittedName>
        <fullName evidence="3">Acetyl-CoA carboxylase biotin carboxyl carrier protein</fullName>
    </submittedName>
</protein>
<dbReference type="InterPro" id="IPR011053">
    <property type="entry name" value="Single_hybrid_motif"/>
</dbReference>
<sequence length="70" mass="7491">MAQVKSTMAGVVLAIHAQLGERIEVGQDVILLESMKMEIPIQAEVAGTVKEIKVQVGDFVEDGAALIELE</sequence>
<dbReference type="RefSeq" id="WP_102992876.1">
    <property type="nucleotide sequence ID" value="NZ_FXTU01000002.1"/>
</dbReference>
<evidence type="ECO:0000256" key="1">
    <source>
        <dbReference type="ARBA" id="ARBA00023267"/>
    </source>
</evidence>
<gene>
    <name evidence="3" type="ORF">SAMN06265361_102239</name>
</gene>
<evidence type="ECO:0000313" key="4">
    <source>
        <dbReference type="Proteomes" id="UP001157946"/>
    </source>
</evidence>
<feature type="domain" description="Lipoyl-binding" evidence="2">
    <location>
        <begin position="1"/>
        <end position="70"/>
    </location>
</feature>
<name>A0AA45WLG0_9BACL</name>
<accession>A0AA45WLG0</accession>
<evidence type="ECO:0000313" key="3">
    <source>
        <dbReference type="EMBL" id="SMP11175.1"/>
    </source>
</evidence>
<dbReference type="AlphaFoldDB" id="A0AA45WLG0"/>
<keyword evidence="1" id="KW-0092">Biotin</keyword>
<dbReference type="PANTHER" id="PTHR45266:SF3">
    <property type="entry name" value="OXALOACETATE DECARBOXYLASE ALPHA CHAIN"/>
    <property type="match status" value="1"/>
</dbReference>
<dbReference type="PROSITE" id="PS50968">
    <property type="entry name" value="BIOTINYL_LIPOYL"/>
    <property type="match status" value="1"/>
</dbReference>
<comment type="caution">
    <text evidence="3">The sequence shown here is derived from an EMBL/GenBank/DDBJ whole genome shotgun (WGS) entry which is preliminary data.</text>
</comment>
<dbReference type="CDD" id="cd06850">
    <property type="entry name" value="biotinyl_domain"/>
    <property type="match status" value="1"/>
</dbReference>
<dbReference type="InterPro" id="IPR000089">
    <property type="entry name" value="Biotin_lipoyl"/>
</dbReference>